<dbReference type="AlphaFoldDB" id="A0A1X6NVM4"/>
<feature type="region of interest" description="Disordered" evidence="1">
    <location>
        <begin position="436"/>
        <end position="479"/>
    </location>
</feature>
<name>A0A1X6NVM4_PORUM</name>
<dbReference type="Proteomes" id="UP000218209">
    <property type="component" value="Unassembled WGS sequence"/>
</dbReference>
<keyword evidence="3" id="KW-1185">Reference proteome</keyword>
<dbReference type="EMBL" id="KV919053">
    <property type="protein sequence ID" value="OSX72560.1"/>
    <property type="molecule type" value="Genomic_DNA"/>
</dbReference>
<evidence type="ECO:0000313" key="3">
    <source>
        <dbReference type="Proteomes" id="UP000218209"/>
    </source>
</evidence>
<evidence type="ECO:0000256" key="1">
    <source>
        <dbReference type="SAM" id="MobiDB-lite"/>
    </source>
</evidence>
<feature type="region of interest" description="Disordered" evidence="1">
    <location>
        <begin position="537"/>
        <end position="558"/>
    </location>
</feature>
<evidence type="ECO:0000313" key="2">
    <source>
        <dbReference type="EMBL" id="OSX72560.1"/>
    </source>
</evidence>
<accession>A0A1X6NVM4</accession>
<organism evidence="2 3">
    <name type="scientific">Porphyra umbilicalis</name>
    <name type="common">Purple laver</name>
    <name type="synonym">Red alga</name>
    <dbReference type="NCBI Taxonomy" id="2786"/>
    <lineage>
        <taxon>Eukaryota</taxon>
        <taxon>Rhodophyta</taxon>
        <taxon>Bangiophyceae</taxon>
        <taxon>Bangiales</taxon>
        <taxon>Bangiaceae</taxon>
        <taxon>Porphyra</taxon>
    </lineage>
</organism>
<reference evidence="2 3" key="1">
    <citation type="submission" date="2017-03" db="EMBL/GenBank/DDBJ databases">
        <title>WGS assembly of Porphyra umbilicalis.</title>
        <authorList>
            <person name="Brawley S.H."/>
            <person name="Blouin N.A."/>
            <person name="Ficko-Blean E."/>
            <person name="Wheeler G.L."/>
            <person name="Lohr M."/>
            <person name="Goodson H.V."/>
            <person name="Jenkins J.W."/>
            <person name="Blaby-Haas C.E."/>
            <person name="Helliwell K.E."/>
            <person name="Chan C."/>
            <person name="Marriage T."/>
            <person name="Bhattacharya D."/>
            <person name="Klein A.S."/>
            <person name="Badis Y."/>
            <person name="Brodie J."/>
            <person name="Cao Y."/>
            <person name="Collen J."/>
            <person name="Dittami S.M."/>
            <person name="Gachon C.M."/>
            <person name="Green B.R."/>
            <person name="Karpowicz S."/>
            <person name="Kim J.W."/>
            <person name="Kudahl U."/>
            <person name="Lin S."/>
            <person name="Michel G."/>
            <person name="Mittag M."/>
            <person name="Olson B.J."/>
            <person name="Pangilinan J."/>
            <person name="Peng Y."/>
            <person name="Qiu H."/>
            <person name="Shu S."/>
            <person name="Singer J.T."/>
            <person name="Smith A.G."/>
            <person name="Sprecher B.N."/>
            <person name="Wagner V."/>
            <person name="Wang W."/>
            <person name="Wang Z.-Y."/>
            <person name="Yan J."/>
            <person name="Yarish C."/>
            <person name="Zoeuner-Riek S."/>
            <person name="Zhuang Y."/>
            <person name="Zou Y."/>
            <person name="Lindquist E.A."/>
            <person name="Grimwood J."/>
            <person name="Barry K."/>
            <person name="Rokhsar D.S."/>
            <person name="Schmutz J."/>
            <person name="Stiller J.W."/>
            <person name="Grossman A.R."/>
            <person name="Prochnik S.E."/>
        </authorList>
    </citation>
    <scope>NUCLEOTIDE SEQUENCE [LARGE SCALE GENOMIC DNA]</scope>
    <source>
        <strain evidence="2">4086291</strain>
    </source>
</reference>
<protein>
    <submittedName>
        <fullName evidence="2">Uncharacterized protein</fullName>
    </submittedName>
</protein>
<feature type="compositionally biased region" description="Low complexity" evidence="1">
    <location>
        <begin position="458"/>
        <end position="469"/>
    </location>
</feature>
<sequence>MAMTSVDDAPVRVARSPNSPEASAGTPVPVVAVDPIPVLCASTPSPPGALVGASVSMAPVVAAAVAEADAAASPASTAGGAVAPVSVPRGAGALTSPVAAVAVDSVRVSAGPAPVRGAHTLTRPVAPVPAVVAPVVAAAPPAMAAAPVMVAPTAALASAGSRASPTAAPTTAASSTVAPTSLAITEVAAAAAPVASFTRRQKGLSLVFRSISRVGPAVNDTDVAVPVLMVIWFVSHMTFLAGSLPGGTEKALHLELSDLFKESPMDGWLWLCRAYGLCDRGLFLLARVMFDHQIGGQPPSIPDWLLERLNPAKGHQWLSRRLIMRLFLDLWVSDGLPGCLSVAELAFVRSILGTEEGRVAARDARCTIVEGLTPSGEYTRMARLEFDWGFPWMTDGPPAALVSELTPGFLKVPHGALTTIKTWPVSAENVLAKKLAGRKRGPSVRSSGAAAPSRKAPARGGAARSVSARQKSTRPGSAAVDAATGFVPALADVPGCSTATIEPCAAWPRGAWAAQIPLALYLDRSLAGWVQLKIRLKPQPPPPRHTPTLPGSVASKGAVAPSRHGRYLYHLTVTQMNTVDTPETLALASKIRAAPGLSSSCQSSTFLAGVCSVAADVVHKRARVSQDREPVVVGGATTADVRWSTAAAAVGGTSAASAVGGTAAAAAVGGTTAAATVGGTTAAATVGGTTAAVGGTSAASAVCGTSAAAAVGGTTAAATVGGTTAAATVGGTTAAAAAVCGTMAAAAASGTTAAAAVGVAAAVRADTAAVDVHMTVQYALPPPVEKYSFCHSFFSDMRLPRIPEHKRDAGRLCVIAGVEEDLSDDDDKHLA</sequence>
<feature type="region of interest" description="Disordered" evidence="1">
    <location>
        <begin position="1"/>
        <end position="27"/>
    </location>
</feature>
<gene>
    <name evidence="2" type="ORF">BU14_0424s0016</name>
</gene>
<proteinExistence type="predicted"/>